<dbReference type="Pfam" id="PF13472">
    <property type="entry name" value="Lipase_GDSL_2"/>
    <property type="match status" value="1"/>
</dbReference>
<evidence type="ECO:0000313" key="2">
    <source>
        <dbReference type="EMBL" id="SHE62423.1"/>
    </source>
</evidence>
<dbReference type="SUPFAM" id="SSF52266">
    <property type="entry name" value="SGNH hydrolase"/>
    <property type="match status" value="1"/>
</dbReference>
<dbReference type="CDD" id="cd01832">
    <property type="entry name" value="SGNH_hydrolase_like_1"/>
    <property type="match status" value="1"/>
</dbReference>
<dbReference type="STRING" id="1302690.BUE76_13220"/>
<dbReference type="InterPro" id="IPR013830">
    <property type="entry name" value="SGNH_hydro"/>
</dbReference>
<reference evidence="2 3" key="1">
    <citation type="submission" date="2016-11" db="EMBL/GenBank/DDBJ databases">
        <authorList>
            <person name="Jaros S."/>
            <person name="Januszkiewicz K."/>
            <person name="Wedrychowicz H."/>
        </authorList>
    </citation>
    <scope>NUCLEOTIDE SEQUENCE [LARGE SCALE GENOMIC DNA]</scope>
    <source>
        <strain evidence="2 3">DSM 26897</strain>
    </source>
</reference>
<dbReference type="Proteomes" id="UP000184368">
    <property type="component" value="Unassembled WGS sequence"/>
</dbReference>
<organism evidence="2 3">
    <name type="scientific">Cnuella takakiae</name>
    <dbReference type="NCBI Taxonomy" id="1302690"/>
    <lineage>
        <taxon>Bacteria</taxon>
        <taxon>Pseudomonadati</taxon>
        <taxon>Bacteroidota</taxon>
        <taxon>Chitinophagia</taxon>
        <taxon>Chitinophagales</taxon>
        <taxon>Chitinophagaceae</taxon>
        <taxon>Cnuella</taxon>
    </lineage>
</organism>
<sequence>MKQPLTYLALGDSYTVGEAVNLRESFPYQTVSLLREKGFALAAPEIVATTGWTTDELAAAIAGHRFLPHYDLVSLLIGVNNQYRGRALDNFREEFKELLAAAIRFAGDKKDRVFVLSIPDYGVTPFAKDRNPEKIGRELDAYNAAAKAICESAGVVFLDLSTGFRKAAQDPQLVATDGLHPSGKAYQEWAQALANAAQTAL</sequence>
<protein>
    <submittedName>
        <fullName evidence="2">Lysophospholipase L1</fullName>
    </submittedName>
</protein>
<dbReference type="EMBL" id="FQUO01000002">
    <property type="protein sequence ID" value="SHE62423.1"/>
    <property type="molecule type" value="Genomic_DNA"/>
</dbReference>
<proteinExistence type="predicted"/>
<dbReference type="RefSeq" id="WP_073039682.1">
    <property type="nucleotide sequence ID" value="NZ_FQUO01000002.1"/>
</dbReference>
<keyword evidence="3" id="KW-1185">Reference proteome</keyword>
<name>A0A1M4V0J7_9BACT</name>
<dbReference type="Gene3D" id="3.40.50.1110">
    <property type="entry name" value="SGNH hydrolase"/>
    <property type="match status" value="1"/>
</dbReference>
<dbReference type="InterPro" id="IPR036514">
    <property type="entry name" value="SGNH_hydro_sf"/>
</dbReference>
<accession>A0A1M4V0J7</accession>
<dbReference type="OrthoDB" id="158267at2"/>
<dbReference type="GO" id="GO:0016788">
    <property type="term" value="F:hydrolase activity, acting on ester bonds"/>
    <property type="evidence" value="ECO:0007669"/>
    <property type="project" value="UniProtKB-ARBA"/>
</dbReference>
<gene>
    <name evidence="2" type="ORF">SAMN05444008_10296</name>
</gene>
<evidence type="ECO:0000313" key="3">
    <source>
        <dbReference type="Proteomes" id="UP000184368"/>
    </source>
</evidence>
<feature type="domain" description="SGNH hydrolase-type esterase" evidence="1">
    <location>
        <begin position="9"/>
        <end position="187"/>
    </location>
</feature>
<dbReference type="AlphaFoldDB" id="A0A1M4V0J7"/>
<evidence type="ECO:0000259" key="1">
    <source>
        <dbReference type="Pfam" id="PF13472"/>
    </source>
</evidence>